<protein>
    <recommendedName>
        <fullName evidence="4">PRD domain-containing protein</fullName>
    </recommendedName>
</protein>
<evidence type="ECO:0000259" key="4">
    <source>
        <dbReference type="PROSITE" id="PS51372"/>
    </source>
</evidence>
<reference evidence="5 6" key="1">
    <citation type="submission" date="2010-12" db="EMBL/GenBank/DDBJ databases">
        <title>The Genome Sequence of Coprobacillus sp. strain 29_1.</title>
        <authorList>
            <consortium name="The Broad Institute Genome Sequencing Platform"/>
            <person name="Earl A."/>
            <person name="Ward D."/>
            <person name="Feldgarden M."/>
            <person name="Gevers D."/>
            <person name="Daigneault M."/>
            <person name="Sibley C.D."/>
            <person name="White A."/>
            <person name="Strauss J."/>
            <person name="Allen-Vercoe E."/>
            <person name="Young S.K."/>
            <person name="Zeng Q."/>
            <person name="Gargeya S."/>
            <person name="Fitzgerald M."/>
            <person name="Haas B."/>
            <person name="Abouelleil A."/>
            <person name="Alvarado L."/>
            <person name="Arachchi H.M."/>
            <person name="Berlin A."/>
            <person name="Brown A."/>
            <person name="Chapman S.B."/>
            <person name="Chen Z."/>
            <person name="Dunbar C."/>
            <person name="Freedman E."/>
            <person name="Gearin G."/>
            <person name="Gellesch M."/>
            <person name="Goldberg J."/>
            <person name="Griggs A."/>
            <person name="Gujja S."/>
            <person name="Heilman E."/>
            <person name="Heiman D."/>
            <person name="Howarth C."/>
            <person name="Larson L."/>
            <person name="Lui A."/>
            <person name="MacDonald P.J.P."/>
            <person name="Mehta T."/>
            <person name="Montmayeur A."/>
            <person name="Murphy C."/>
            <person name="Neiman D."/>
            <person name="Pearson M."/>
            <person name="Priest M."/>
            <person name="Roberts A."/>
            <person name="Saif S."/>
            <person name="Shea T."/>
            <person name="Shenoy N."/>
            <person name="Sisk P."/>
            <person name="Stolte C."/>
            <person name="Sykes S."/>
            <person name="White J."/>
            <person name="Yandava C."/>
            <person name="Nusbaum C."/>
            <person name="Birren B."/>
        </authorList>
    </citation>
    <scope>NUCLEOTIDE SEQUENCE [LARGE SCALE GENOMIC DNA]</scope>
    <source>
        <strain evidence="5 6">29_1</strain>
    </source>
</reference>
<dbReference type="STRING" id="100884.GCA_000269565_03426"/>
<dbReference type="InterPro" id="IPR004341">
    <property type="entry name" value="CAT_RNA-bd_dom"/>
</dbReference>
<dbReference type="PROSITE" id="PS51372">
    <property type="entry name" value="PRD_2"/>
    <property type="match status" value="2"/>
</dbReference>
<dbReference type="InterPro" id="IPR011608">
    <property type="entry name" value="PRD"/>
</dbReference>
<dbReference type="Gene3D" id="1.10.1790.10">
    <property type="entry name" value="PRD domain"/>
    <property type="match status" value="2"/>
</dbReference>
<dbReference type="Pfam" id="PF00874">
    <property type="entry name" value="PRD"/>
    <property type="match status" value="2"/>
</dbReference>
<dbReference type="GeneID" id="78231183"/>
<dbReference type="SMART" id="SM01061">
    <property type="entry name" value="CAT_RBD"/>
    <property type="match status" value="1"/>
</dbReference>
<dbReference type="GO" id="GO:0003723">
    <property type="term" value="F:RNA binding"/>
    <property type="evidence" value="ECO:0007669"/>
    <property type="project" value="InterPro"/>
</dbReference>
<dbReference type="PANTHER" id="PTHR30185">
    <property type="entry name" value="CRYPTIC BETA-GLUCOSIDE BGL OPERON ANTITERMINATOR"/>
    <property type="match status" value="1"/>
</dbReference>
<keyword evidence="1" id="KW-0677">Repeat</keyword>
<sequence length="284" mass="32855">MKAIKKLNNNAVVCVDGKGRELIAIGKGIGFGEIPREISIDNIERTFYDMKYSEQNILKDLPVDVVIFTADLMDIVKSELSYELNSNAALVMADHIAFAIDRATQNISVKMPLLYDVQQMYPLEYKIGKYILRKIEKQFHVSLPKDEIAGIALNLINSGLNNKEVIDKSRLQEYENMLYEVTEIVEHTQKMIIDKDSFDYSRYATHLLYLFQRVQSHKTINSANYEVYEDIVKKFPSIESCVSKICKHIEGKWKVELSKDEKLYLMLHINRICTKKDCNLKDRA</sequence>
<dbReference type="RefSeq" id="WP_008788688.1">
    <property type="nucleotide sequence ID" value="NZ_AKCB01000003.1"/>
</dbReference>
<accession>E7G9Z0</accession>
<dbReference type="GO" id="GO:0006355">
    <property type="term" value="P:regulation of DNA-templated transcription"/>
    <property type="evidence" value="ECO:0007669"/>
    <property type="project" value="InterPro"/>
</dbReference>
<dbReference type="OrthoDB" id="9813552at2"/>
<dbReference type="PANTHER" id="PTHR30185:SF18">
    <property type="entry name" value="TRANSCRIPTIONAL REGULATOR MTLR"/>
    <property type="match status" value="1"/>
</dbReference>
<evidence type="ECO:0000256" key="3">
    <source>
        <dbReference type="ARBA" id="ARBA00023163"/>
    </source>
</evidence>
<feature type="domain" description="PRD" evidence="4">
    <location>
        <begin position="60"/>
        <end position="165"/>
    </location>
</feature>
<dbReference type="eggNOG" id="COG3711">
    <property type="taxonomic scope" value="Bacteria"/>
</dbReference>
<dbReference type="Gene3D" id="2.30.24.10">
    <property type="entry name" value="CAT RNA-binding domain"/>
    <property type="match status" value="1"/>
</dbReference>
<name>E7G9Z0_9FIRM</name>
<dbReference type="SUPFAM" id="SSF63520">
    <property type="entry name" value="PTS-regulatory domain, PRD"/>
    <property type="match status" value="2"/>
</dbReference>
<gene>
    <name evidence="5" type="ORF">HMPREF9488_01580</name>
</gene>
<keyword evidence="3" id="KW-0804">Transcription</keyword>
<dbReference type="InterPro" id="IPR050661">
    <property type="entry name" value="BglG_antiterminators"/>
</dbReference>
<dbReference type="SUPFAM" id="SSF50151">
    <property type="entry name" value="SacY-like RNA-binding domain"/>
    <property type="match status" value="1"/>
</dbReference>
<dbReference type="Pfam" id="PF03123">
    <property type="entry name" value="CAT_RBD"/>
    <property type="match status" value="1"/>
</dbReference>
<evidence type="ECO:0000313" key="6">
    <source>
        <dbReference type="Proteomes" id="UP000003157"/>
    </source>
</evidence>
<dbReference type="HOGENOM" id="CLU_078802_0_0_9"/>
<comment type="caution">
    <text evidence="5">The sequence shown here is derived from an EMBL/GenBank/DDBJ whole genome shotgun (WGS) entry which is preliminary data.</text>
</comment>
<evidence type="ECO:0000313" key="5">
    <source>
        <dbReference type="EMBL" id="EFW04998.1"/>
    </source>
</evidence>
<dbReference type="Proteomes" id="UP000003157">
    <property type="component" value="Unassembled WGS sequence"/>
</dbReference>
<organism evidence="5 6">
    <name type="scientific">Coprobacillus cateniformis</name>
    <dbReference type="NCBI Taxonomy" id="100884"/>
    <lineage>
        <taxon>Bacteria</taxon>
        <taxon>Bacillati</taxon>
        <taxon>Bacillota</taxon>
        <taxon>Erysipelotrichia</taxon>
        <taxon>Erysipelotrichales</taxon>
        <taxon>Coprobacillaceae</taxon>
        <taxon>Coprobacillus</taxon>
    </lineage>
</organism>
<evidence type="ECO:0000256" key="2">
    <source>
        <dbReference type="ARBA" id="ARBA00023015"/>
    </source>
</evidence>
<keyword evidence="2" id="KW-0805">Transcription regulation</keyword>
<feature type="domain" description="PRD" evidence="4">
    <location>
        <begin position="169"/>
        <end position="279"/>
    </location>
</feature>
<dbReference type="AlphaFoldDB" id="E7G9Z0"/>
<dbReference type="InterPro" id="IPR036650">
    <property type="entry name" value="CAT_RNA-bd_dom_sf"/>
</dbReference>
<proteinExistence type="predicted"/>
<dbReference type="InterPro" id="IPR036634">
    <property type="entry name" value="PRD_sf"/>
</dbReference>
<evidence type="ECO:0000256" key="1">
    <source>
        <dbReference type="ARBA" id="ARBA00022737"/>
    </source>
</evidence>
<dbReference type="EMBL" id="ADKX01000030">
    <property type="protein sequence ID" value="EFW04998.1"/>
    <property type="molecule type" value="Genomic_DNA"/>
</dbReference>
<keyword evidence="6" id="KW-1185">Reference proteome</keyword>